<dbReference type="SUPFAM" id="SSF51445">
    <property type="entry name" value="(Trans)glycosidases"/>
    <property type="match status" value="1"/>
</dbReference>
<evidence type="ECO:0000259" key="4">
    <source>
        <dbReference type="Pfam" id="PF00150"/>
    </source>
</evidence>
<name>A0ABP7G7U0_9MICO</name>
<comment type="similarity">
    <text evidence="3">Belongs to the glycosyl hydrolase 5 (cellulase A) family.</text>
</comment>
<dbReference type="EMBL" id="BAABAF010000002">
    <property type="protein sequence ID" value="GAA3757959.1"/>
    <property type="molecule type" value="Genomic_DNA"/>
</dbReference>
<dbReference type="InterPro" id="IPR029062">
    <property type="entry name" value="Class_I_gatase-like"/>
</dbReference>
<organism evidence="5 6">
    <name type="scientific">Microbacterium kribbense</name>
    <dbReference type="NCBI Taxonomy" id="433645"/>
    <lineage>
        <taxon>Bacteria</taxon>
        <taxon>Bacillati</taxon>
        <taxon>Actinomycetota</taxon>
        <taxon>Actinomycetes</taxon>
        <taxon>Micrococcales</taxon>
        <taxon>Microbacteriaceae</taxon>
        <taxon>Microbacterium</taxon>
    </lineage>
</organism>
<keyword evidence="2 3" id="KW-0326">Glycosidase</keyword>
<evidence type="ECO:0000256" key="3">
    <source>
        <dbReference type="RuleBase" id="RU361153"/>
    </source>
</evidence>
<evidence type="ECO:0000313" key="6">
    <source>
        <dbReference type="Proteomes" id="UP001500540"/>
    </source>
</evidence>
<dbReference type="Proteomes" id="UP001500540">
    <property type="component" value="Unassembled WGS sequence"/>
</dbReference>
<gene>
    <name evidence="5" type="ORF">GCM10022240_08400</name>
</gene>
<dbReference type="InterPro" id="IPR017853">
    <property type="entry name" value="GH"/>
</dbReference>
<dbReference type="Gene3D" id="3.20.20.80">
    <property type="entry name" value="Glycosidases"/>
    <property type="match status" value="1"/>
</dbReference>
<keyword evidence="6" id="KW-1185">Reference proteome</keyword>
<protein>
    <submittedName>
        <fullName evidence="5">Cellulase family glycosylhydrolase</fullName>
    </submittedName>
</protein>
<feature type="domain" description="Glycoside hydrolase family 5" evidence="4">
    <location>
        <begin position="50"/>
        <end position="293"/>
    </location>
</feature>
<evidence type="ECO:0000313" key="5">
    <source>
        <dbReference type="EMBL" id="GAA3757959.1"/>
    </source>
</evidence>
<sequence length="644" mass="70439">MTGAALARPMSFLPGAGQPWLGANFWSRSGGPRMWTHYDPALVRRELRVLAEHGLTMTRSFFYWPDFQPEPDRLDEACLAHFADFLDAHREAGMTTVPTFIVGHMSGENWDPVWRAGRDLYRDVWFVARQAWYVRELTARFHRHPAVAGWLLSNEVPIYGGEAPHEVIAAWAQILIDAIRAAGATQPVSVGDGAWGVETTGHDSGYRIRDLAPLVQFIGPHVYRMETDPIRQHLKAAFIAELCHVGQRPVVLEEFGVTDAYVSAEGAATYYRQQLYNTLLAGVTGWIAWNNTDFDDLAHQRPYSHHPFEMHFGITDSTGAPKPALRELARFAADLEAMDAGGLHRAPAGAALVVPSHLAEDYPFTQQAERTVIVDVSEQAYAAAHAAHLPVAIEREHADGGVREGYRLYLVPSVKQLCGPTWRQLRSLAASGAVVYASYCAGEAPEQRGPWWTDTAELFGARIDSAYGLVEPIEDEVVELTMTAALGTLQPGDRLRVRAAGTPDGRAYLPVVVTDGQVLAVDAQGRPALVGRRHGAGWAVLGTYPLEYLAARRGRVNPEETWRLYDALAALAGVRRPVALDDPAVFVDVLEHADGRRFAVFVSQHPQPVQVPATCADGALVGLDGVPSPVVALAGYGATVRAIR</sequence>
<evidence type="ECO:0000256" key="1">
    <source>
        <dbReference type="ARBA" id="ARBA00022801"/>
    </source>
</evidence>
<comment type="caution">
    <text evidence="5">The sequence shown here is derived from an EMBL/GenBank/DDBJ whole genome shotgun (WGS) entry which is preliminary data.</text>
</comment>
<dbReference type="Gene3D" id="3.40.50.880">
    <property type="match status" value="1"/>
</dbReference>
<accession>A0ABP7G7U0</accession>
<dbReference type="InterPro" id="IPR001547">
    <property type="entry name" value="Glyco_hydro_5"/>
</dbReference>
<dbReference type="Pfam" id="PF00150">
    <property type="entry name" value="Cellulase"/>
    <property type="match status" value="1"/>
</dbReference>
<keyword evidence="1 3" id="KW-0378">Hydrolase</keyword>
<reference evidence="6" key="1">
    <citation type="journal article" date="2019" name="Int. J. Syst. Evol. Microbiol.">
        <title>The Global Catalogue of Microorganisms (GCM) 10K type strain sequencing project: providing services to taxonomists for standard genome sequencing and annotation.</title>
        <authorList>
            <consortium name="The Broad Institute Genomics Platform"/>
            <consortium name="The Broad Institute Genome Sequencing Center for Infectious Disease"/>
            <person name="Wu L."/>
            <person name="Ma J."/>
        </authorList>
    </citation>
    <scope>NUCLEOTIDE SEQUENCE [LARGE SCALE GENOMIC DNA]</scope>
    <source>
        <strain evidence="6">JCM 16950</strain>
    </source>
</reference>
<dbReference type="RefSeq" id="WP_344780866.1">
    <property type="nucleotide sequence ID" value="NZ_BAABAF010000002.1"/>
</dbReference>
<evidence type="ECO:0000256" key="2">
    <source>
        <dbReference type="ARBA" id="ARBA00023295"/>
    </source>
</evidence>
<proteinExistence type="inferred from homology"/>